<dbReference type="Pfam" id="PF02770">
    <property type="entry name" value="Acyl-CoA_dh_M"/>
    <property type="match status" value="1"/>
</dbReference>
<sequence>MTTTAAPGPASLDSPRLREAIEAIAQDARRRLDAPTERPDLALRLIRELRLGAVRVPAADGGGGYSTRELFELLIRLGEADPDVPHILRIHYGFVEELRRDPAEYRDRPWREEVVAGKLFGGASSELENRVGVYNFDTTLLPDGENFRLNGRKFYSTGSLYSDYLRITANDEGGGQISALIPADRAGVVHADDWDGLGQRHTATGTTILDNVLVEPSELLPFRPVGSDRRPGGAQPQLLLHAIAAGILRAVTADAAALLRDRPRSYTWGNADESREDPQLLQIVGELSSAAFLVEAAVLAAADTLGRAVDHAHAHGRVDNDLERAASLAAARVKVGVEEIALRAAGELYGVGGASAIRRSTHLDRHWRNLRTLFSHNPTAFKARAIGDAVVNDAPLPTVGFF</sequence>
<dbReference type="Proteomes" id="UP000294856">
    <property type="component" value="Unassembled WGS sequence"/>
</dbReference>
<protein>
    <recommendedName>
        <fullName evidence="10">Dibenzothiophene monooxygenase</fullName>
        <ecNumber evidence="9">1.14.14.21</ecNumber>
    </recommendedName>
</protein>
<dbReference type="STRING" id="1210063.GCA_001612665_03990"/>
<comment type="catalytic activity">
    <reaction evidence="11">
        <text>dibenzothiophene + FMNH2 + O2 = dibenzothiophene 5-oxide + FMN + H2O + H(+)</text>
        <dbReference type="Rhea" id="RHEA:49076"/>
        <dbReference type="ChEBI" id="CHEBI:15377"/>
        <dbReference type="ChEBI" id="CHEBI:15378"/>
        <dbReference type="ChEBI" id="CHEBI:15379"/>
        <dbReference type="ChEBI" id="CHEBI:23681"/>
        <dbReference type="ChEBI" id="CHEBI:23683"/>
        <dbReference type="ChEBI" id="CHEBI:57618"/>
        <dbReference type="ChEBI" id="CHEBI:58210"/>
    </reaction>
</comment>
<dbReference type="PIRSF" id="PIRSF016578">
    <property type="entry name" value="HsaA"/>
    <property type="match status" value="1"/>
</dbReference>
<evidence type="ECO:0000256" key="10">
    <source>
        <dbReference type="ARBA" id="ARBA00034345"/>
    </source>
</evidence>
<evidence type="ECO:0000256" key="5">
    <source>
        <dbReference type="ARBA" id="ARBA00023002"/>
    </source>
</evidence>
<dbReference type="EC" id="1.14.14.21" evidence="9"/>
<dbReference type="InterPro" id="IPR036250">
    <property type="entry name" value="AcylCo_DH-like_C"/>
</dbReference>
<keyword evidence="4" id="KW-0547">Nucleotide-binding</keyword>
<dbReference type="Gene3D" id="2.40.110.10">
    <property type="entry name" value="Butyryl-CoA Dehydrogenase, subunit A, domain 2"/>
    <property type="match status" value="1"/>
</dbReference>
<evidence type="ECO:0000256" key="2">
    <source>
        <dbReference type="ARBA" id="ARBA00022630"/>
    </source>
</evidence>
<keyword evidence="2" id="KW-0285">Flavoprotein</keyword>
<dbReference type="InterPro" id="IPR006091">
    <property type="entry name" value="Acyl-CoA_Oxase/DH_mid-dom"/>
</dbReference>
<comment type="caution">
    <text evidence="16">The sequence shown here is derived from an EMBL/GenBank/DDBJ whole genome shotgun (WGS) entry which is preliminary data.</text>
</comment>
<evidence type="ECO:0000256" key="11">
    <source>
        <dbReference type="ARBA" id="ARBA00047859"/>
    </source>
</evidence>
<feature type="domain" description="Acyl-CoA oxidase/dehydrogenase middle" evidence="14">
    <location>
        <begin position="125"/>
        <end position="212"/>
    </location>
</feature>
<dbReference type="Pfam" id="PF08028">
    <property type="entry name" value="Acyl-CoA_dh_2"/>
    <property type="match status" value="1"/>
</dbReference>
<dbReference type="OrthoDB" id="571684at2"/>
<organism evidence="16 17">
    <name type="scientific">Nocardia alba</name>
    <dbReference type="NCBI Taxonomy" id="225051"/>
    <lineage>
        <taxon>Bacteria</taxon>
        <taxon>Bacillati</taxon>
        <taxon>Actinomycetota</taxon>
        <taxon>Actinomycetes</taxon>
        <taxon>Mycobacteriales</taxon>
        <taxon>Nocardiaceae</taxon>
        <taxon>Nocardia</taxon>
    </lineage>
</organism>
<keyword evidence="5" id="KW-0560">Oxidoreductase</keyword>
<keyword evidence="6" id="KW-0503">Monooxygenase</keyword>
<evidence type="ECO:0000256" key="8">
    <source>
        <dbReference type="ARBA" id="ARBA00034317"/>
    </source>
</evidence>
<evidence type="ECO:0000313" key="17">
    <source>
        <dbReference type="Proteomes" id="UP000294856"/>
    </source>
</evidence>
<evidence type="ECO:0000256" key="6">
    <source>
        <dbReference type="ARBA" id="ARBA00023033"/>
    </source>
</evidence>
<keyword evidence="17" id="KW-1185">Reference proteome</keyword>
<dbReference type="GO" id="GO:0050660">
    <property type="term" value="F:flavin adenine dinucleotide binding"/>
    <property type="evidence" value="ECO:0007669"/>
    <property type="project" value="InterPro"/>
</dbReference>
<comment type="pathway">
    <text evidence="7">Sulfur metabolism; dibenzothiophene degradation.</text>
</comment>
<dbReference type="AlphaFoldDB" id="A0A4V2PB10"/>
<evidence type="ECO:0000256" key="9">
    <source>
        <dbReference type="ARBA" id="ARBA00034328"/>
    </source>
</evidence>
<evidence type="ECO:0000256" key="4">
    <source>
        <dbReference type="ARBA" id="ARBA00022741"/>
    </source>
</evidence>
<dbReference type="GO" id="GO:0008470">
    <property type="term" value="F:3-methylbutanoyl-CoA dehydrogenase activity"/>
    <property type="evidence" value="ECO:0007669"/>
    <property type="project" value="TreeGrafter"/>
</dbReference>
<evidence type="ECO:0000259" key="15">
    <source>
        <dbReference type="Pfam" id="PF08028"/>
    </source>
</evidence>
<dbReference type="EMBL" id="SMFR01000003">
    <property type="protein sequence ID" value="TCJ95625.1"/>
    <property type="molecule type" value="Genomic_DNA"/>
</dbReference>
<dbReference type="RefSeq" id="WP_067453150.1">
    <property type="nucleotide sequence ID" value="NZ_SMFR01000003.1"/>
</dbReference>
<dbReference type="InterPro" id="IPR009100">
    <property type="entry name" value="AcylCoA_DH/oxidase_NM_dom_sf"/>
</dbReference>
<evidence type="ECO:0000256" key="7">
    <source>
        <dbReference type="ARBA" id="ARBA00034307"/>
    </source>
</evidence>
<dbReference type="Gene3D" id="1.10.540.10">
    <property type="entry name" value="Acyl-CoA dehydrogenase/oxidase, N-terminal domain"/>
    <property type="match status" value="1"/>
</dbReference>
<dbReference type="Gene3D" id="1.20.140.10">
    <property type="entry name" value="Butyryl-CoA Dehydrogenase, subunit A, domain 3"/>
    <property type="match status" value="1"/>
</dbReference>
<dbReference type="InterPro" id="IPR037069">
    <property type="entry name" value="AcylCoA_DH/ox_N_sf"/>
</dbReference>
<dbReference type="GO" id="GO:0005737">
    <property type="term" value="C:cytoplasm"/>
    <property type="evidence" value="ECO:0007669"/>
    <property type="project" value="UniProtKB-SubCell"/>
</dbReference>
<evidence type="ECO:0000256" key="3">
    <source>
        <dbReference type="ARBA" id="ARBA00022643"/>
    </source>
</evidence>
<accession>A0A4V2PB10</accession>
<evidence type="ECO:0000313" key="16">
    <source>
        <dbReference type="EMBL" id="TCJ95625.1"/>
    </source>
</evidence>
<comment type="similarity">
    <text evidence="8">Belongs to the DszC flavin monooxygenase family.</text>
</comment>
<dbReference type="GO" id="GO:0004497">
    <property type="term" value="F:monooxygenase activity"/>
    <property type="evidence" value="ECO:0007669"/>
    <property type="project" value="UniProtKB-KW"/>
</dbReference>
<comment type="subcellular location">
    <subcellularLocation>
        <location evidence="1">Cytoplasm</location>
    </subcellularLocation>
</comment>
<dbReference type="InterPro" id="IPR046373">
    <property type="entry name" value="Acyl-CoA_Oxase/DH_mid-dom_sf"/>
</dbReference>
<name>A0A4V2PB10_9NOCA</name>
<dbReference type="InterPro" id="IPR013107">
    <property type="entry name" value="Acyl-CoA_DH_C"/>
</dbReference>
<evidence type="ECO:0000259" key="14">
    <source>
        <dbReference type="Pfam" id="PF02770"/>
    </source>
</evidence>
<dbReference type="PANTHER" id="PTHR43884">
    <property type="entry name" value="ACYL-COA DEHYDROGENASE"/>
    <property type="match status" value="1"/>
</dbReference>
<dbReference type="SUPFAM" id="SSF56645">
    <property type="entry name" value="Acyl-CoA dehydrogenase NM domain-like"/>
    <property type="match status" value="1"/>
</dbReference>
<reference evidence="16 17" key="1">
    <citation type="submission" date="2019-03" db="EMBL/GenBank/DDBJ databases">
        <title>Genomic Encyclopedia of Type Strains, Phase IV (KMG-IV): sequencing the most valuable type-strain genomes for metagenomic binning, comparative biology and taxonomic classification.</title>
        <authorList>
            <person name="Goeker M."/>
        </authorList>
    </citation>
    <scope>NUCLEOTIDE SEQUENCE [LARGE SCALE GENOMIC DNA]</scope>
    <source>
        <strain evidence="16 17">DSM 44684</strain>
    </source>
</reference>
<keyword evidence="3" id="KW-0288">FMN</keyword>
<comment type="catalytic activity">
    <reaction evidence="12">
        <text>dibenzothiophene 5-oxide + FMNH2 + O2 = dibenzothiophene 5,5-dioxide + FMN + H2O + H(+)</text>
        <dbReference type="Rhea" id="RHEA:49080"/>
        <dbReference type="ChEBI" id="CHEBI:15377"/>
        <dbReference type="ChEBI" id="CHEBI:15378"/>
        <dbReference type="ChEBI" id="CHEBI:15379"/>
        <dbReference type="ChEBI" id="CHEBI:23683"/>
        <dbReference type="ChEBI" id="CHEBI:57618"/>
        <dbReference type="ChEBI" id="CHEBI:58210"/>
        <dbReference type="ChEBI" id="CHEBI:90356"/>
    </reaction>
</comment>
<evidence type="ECO:0000256" key="13">
    <source>
        <dbReference type="ARBA" id="ARBA00049456"/>
    </source>
</evidence>
<dbReference type="GO" id="GO:0006552">
    <property type="term" value="P:L-leucine catabolic process"/>
    <property type="evidence" value="ECO:0007669"/>
    <property type="project" value="TreeGrafter"/>
</dbReference>
<evidence type="ECO:0000256" key="1">
    <source>
        <dbReference type="ARBA" id="ARBA00004496"/>
    </source>
</evidence>
<dbReference type="SUPFAM" id="SSF47203">
    <property type="entry name" value="Acyl-CoA dehydrogenase C-terminal domain-like"/>
    <property type="match status" value="1"/>
</dbReference>
<comment type="catalytic activity">
    <reaction evidence="13">
        <text>dibenzothiophene + 2 FMNH2 + 2 O2 = dibenzothiophene 5,5-dioxide + 2 FMN + 2 H2O + 2 H(+)</text>
        <dbReference type="Rhea" id="RHEA:49072"/>
        <dbReference type="ChEBI" id="CHEBI:15377"/>
        <dbReference type="ChEBI" id="CHEBI:15378"/>
        <dbReference type="ChEBI" id="CHEBI:15379"/>
        <dbReference type="ChEBI" id="CHEBI:23681"/>
        <dbReference type="ChEBI" id="CHEBI:57618"/>
        <dbReference type="ChEBI" id="CHEBI:58210"/>
        <dbReference type="ChEBI" id="CHEBI:90356"/>
        <dbReference type="EC" id="1.14.14.21"/>
    </reaction>
</comment>
<evidence type="ECO:0000256" key="12">
    <source>
        <dbReference type="ARBA" id="ARBA00048445"/>
    </source>
</evidence>
<feature type="domain" description="Acyl-CoA dehydrogenase C-terminal" evidence="15">
    <location>
        <begin position="241"/>
        <end position="377"/>
    </location>
</feature>
<dbReference type="PANTHER" id="PTHR43884:SF12">
    <property type="entry name" value="ISOVALERYL-COA DEHYDROGENASE, MITOCHONDRIAL-RELATED"/>
    <property type="match status" value="1"/>
</dbReference>
<proteinExistence type="inferred from homology"/>
<gene>
    <name evidence="16" type="ORF">DFR71_4540</name>
</gene>